<dbReference type="AlphaFoldDB" id="S4P6M3"/>
<proteinExistence type="predicted"/>
<protein>
    <submittedName>
        <fullName evidence="1">Uncharacterized protein</fullName>
    </submittedName>
</protein>
<evidence type="ECO:0000313" key="1">
    <source>
        <dbReference type="EMBL" id="JAA87586.1"/>
    </source>
</evidence>
<dbReference type="EMBL" id="GAIX01004974">
    <property type="protein sequence ID" value="JAA87586.1"/>
    <property type="molecule type" value="Transcribed_RNA"/>
</dbReference>
<organism evidence="1">
    <name type="scientific">Pararge aegeria</name>
    <name type="common">speckled wood butterfly</name>
    <dbReference type="NCBI Taxonomy" id="116150"/>
    <lineage>
        <taxon>Eukaryota</taxon>
        <taxon>Metazoa</taxon>
        <taxon>Ecdysozoa</taxon>
        <taxon>Arthropoda</taxon>
        <taxon>Hexapoda</taxon>
        <taxon>Insecta</taxon>
        <taxon>Pterygota</taxon>
        <taxon>Neoptera</taxon>
        <taxon>Endopterygota</taxon>
        <taxon>Lepidoptera</taxon>
        <taxon>Glossata</taxon>
        <taxon>Ditrysia</taxon>
        <taxon>Papilionoidea</taxon>
        <taxon>Nymphalidae</taxon>
        <taxon>Satyrinae</taxon>
        <taxon>Satyrini</taxon>
        <taxon>Parargina</taxon>
        <taxon>Pararge</taxon>
    </lineage>
</organism>
<reference evidence="1" key="1">
    <citation type="journal article" date="2013" name="BMC Genomics">
        <title>Unscrambling butterfly oogenesis.</title>
        <authorList>
            <person name="Carter J.M."/>
            <person name="Baker S.C."/>
            <person name="Pink R."/>
            <person name="Carter D.R."/>
            <person name="Collins A."/>
            <person name="Tomlin J."/>
            <person name="Gibbs M."/>
            <person name="Breuker C.J."/>
        </authorList>
    </citation>
    <scope>NUCLEOTIDE SEQUENCE</scope>
    <source>
        <tissue evidence="1">Ovary</tissue>
    </source>
</reference>
<name>S4P6M3_9NEOP</name>
<sequence>MSSRQSHKSEGLTKCAKNGPFENNAGWNGIIYEILLHNKNIVYVAKVKTVHETLFFIVAVCRGINLTSQNQRPAAVLCNFSDELPTDRLRVILII</sequence>
<reference evidence="1" key="2">
    <citation type="submission" date="2013-05" db="EMBL/GenBank/DDBJ databases">
        <authorList>
            <person name="Carter J.-M."/>
            <person name="Baker S.C."/>
            <person name="Pink R."/>
            <person name="Carter D.R.F."/>
            <person name="Collins A."/>
            <person name="Tomlin J."/>
            <person name="Gibbs M."/>
            <person name="Breuker C.J."/>
        </authorList>
    </citation>
    <scope>NUCLEOTIDE SEQUENCE</scope>
    <source>
        <tissue evidence="1">Ovary</tissue>
    </source>
</reference>
<accession>S4P6M3</accession>